<gene>
    <name evidence="1" type="ORF">EG68_10165</name>
</gene>
<protein>
    <recommendedName>
        <fullName evidence="3">Brix domain-containing protein</fullName>
    </recommendedName>
</protein>
<evidence type="ECO:0000313" key="1">
    <source>
        <dbReference type="EMBL" id="KAF7244536.1"/>
    </source>
</evidence>
<reference evidence="1" key="1">
    <citation type="submission" date="2019-07" db="EMBL/GenBank/DDBJ databases">
        <title>Annotation for the trematode Paragonimus miyazaki's.</title>
        <authorList>
            <person name="Choi Y.-J."/>
        </authorList>
    </citation>
    <scope>NUCLEOTIDE SEQUENCE</scope>
    <source>
        <strain evidence="1">Japan</strain>
    </source>
</reference>
<accession>A0A8S9YKB9</accession>
<dbReference type="EMBL" id="JTDE01006285">
    <property type="protein sequence ID" value="KAF7244536.1"/>
    <property type="molecule type" value="Genomic_DNA"/>
</dbReference>
<dbReference type="AlphaFoldDB" id="A0A8S9YKB9"/>
<evidence type="ECO:0000313" key="2">
    <source>
        <dbReference type="Proteomes" id="UP000822476"/>
    </source>
</evidence>
<organism evidence="1 2">
    <name type="scientific">Paragonimus skrjabini miyazakii</name>
    <dbReference type="NCBI Taxonomy" id="59628"/>
    <lineage>
        <taxon>Eukaryota</taxon>
        <taxon>Metazoa</taxon>
        <taxon>Spiralia</taxon>
        <taxon>Lophotrochozoa</taxon>
        <taxon>Platyhelminthes</taxon>
        <taxon>Trematoda</taxon>
        <taxon>Digenea</taxon>
        <taxon>Plagiorchiida</taxon>
        <taxon>Troglotremata</taxon>
        <taxon>Troglotrematidae</taxon>
        <taxon>Paragonimus</taxon>
    </lineage>
</organism>
<keyword evidence="2" id="KW-1185">Reference proteome</keyword>
<sequence>MLPPLNVQKLKLNTVLRVLLISREVDLSVEQDARNPDDIIFLRHYHIRTENRAVSLASRRLSVGGVPLKKRKVETGLGPGGSGKSSGVPNLAKYTCIKDS</sequence>
<dbReference type="Proteomes" id="UP000822476">
    <property type="component" value="Unassembled WGS sequence"/>
</dbReference>
<proteinExistence type="predicted"/>
<name>A0A8S9YKB9_9TREM</name>
<comment type="caution">
    <text evidence="1">The sequence shown here is derived from an EMBL/GenBank/DDBJ whole genome shotgun (WGS) entry which is preliminary data.</text>
</comment>
<evidence type="ECO:0008006" key="3">
    <source>
        <dbReference type="Google" id="ProtNLM"/>
    </source>
</evidence>